<keyword evidence="3 5" id="KW-1133">Transmembrane helix</keyword>
<evidence type="ECO:0000256" key="4">
    <source>
        <dbReference type="ARBA" id="ARBA00023136"/>
    </source>
</evidence>
<evidence type="ECO:0000313" key="7">
    <source>
        <dbReference type="EMBL" id="MDH7638758.1"/>
    </source>
</evidence>
<sequence>MSARIPRETKRVRMLVTPEGVPLPLELADAGQRAGAFLLDILILFGSIIAVTIFLFFVAKAVPGRATDRAAILLWTIGLFLLRNFYFTWFEARPRGQTPGKRALGLRVIARHGGRLTLDSVIARNALREVEAFLPITLMIQTLATQGYDTLIVLFGLGWTAIFLFLPLMNRDRLRAGDLLAGTWVIRVPKRPLLPELSAHAEETEFTDAELDAYGVFELETLEQVIRQAHAPAVATVTLTICQRIGRQHWSDDGGERDLAFLQAYYAALRGRLEQKLLFGKRRADKHDRT</sequence>
<name>A0ABT6N0Z4_9SPHN</name>
<proteinExistence type="predicted"/>
<reference evidence="7" key="1">
    <citation type="submission" date="2023-04" db="EMBL/GenBank/DDBJ databases">
        <title>Sphingomonas sp. MAHUQ-71 isolated from rice field.</title>
        <authorList>
            <person name="Huq M.A."/>
        </authorList>
    </citation>
    <scope>NUCLEOTIDE SEQUENCE</scope>
    <source>
        <strain evidence="7">MAHUQ-71</strain>
    </source>
</reference>
<evidence type="ECO:0000259" key="6">
    <source>
        <dbReference type="Pfam" id="PF06271"/>
    </source>
</evidence>
<evidence type="ECO:0000256" key="1">
    <source>
        <dbReference type="ARBA" id="ARBA00004141"/>
    </source>
</evidence>
<evidence type="ECO:0000256" key="5">
    <source>
        <dbReference type="SAM" id="Phobius"/>
    </source>
</evidence>
<keyword evidence="4 5" id="KW-0472">Membrane</keyword>
<comment type="subcellular location">
    <subcellularLocation>
        <location evidence="1">Membrane</location>
        <topology evidence="1">Multi-pass membrane protein</topology>
    </subcellularLocation>
</comment>
<comment type="caution">
    <text evidence="7">The sequence shown here is derived from an EMBL/GenBank/DDBJ whole genome shotgun (WGS) entry which is preliminary data.</text>
</comment>
<feature type="transmembrane region" description="Helical" evidence="5">
    <location>
        <begin position="151"/>
        <end position="169"/>
    </location>
</feature>
<protein>
    <submittedName>
        <fullName evidence="7">RDD family protein</fullName>
    </submittedName>
</protein>
<dbReference type="RefSeq" id="WP_281044040.1">
    <property type="nucleotide sequence ID" value="NZ_JARYGZ010000001.1"/>
</dbReference>
<dbReference type="Pfam" id="PF06271">
    <property type="entry name" value="RDD"/>
    <property type="match status" value="1"/>
</dbReference>
<accession>A0ABT6N0Z4</accession>
<dbReference type="PANTHER" id="PTHR38480:SF1">
    <property type="entry name" value="SLR0254 PROTEIN"/>
    <property type="match status" value="1"/>
</dbReference>
<organism evidence="7 8">
    <name type="scientific">Sphingomonas oryzagri</name>
    <dbReference type="NCBI Taxonomy" id="3042314"/>
    <lineage>
        <taxon>Bacteria</taxon>
        <taxon>Pseudomonadati</taxon>
        <taxon>Pseudomonadota</taxon>
        <taxon>Alphaproteobacteria</taxon>
        <taxon>Sphingomonadales</taxon>
        <taxon>Sphingomonadaceae</taxon>
        <taxon>Sphingomonas</taxon>
    </lineage>
</organism>
<keyword evidence="2 5" id="KW-0812">Transmembrane</keyword>
<dbReference type="PANTHER" id="PTHR38480">
    <property type="entry name" value="SLR0254 PROTEIN"/>
    <property type="match status" value="1"/>
</dbReference>
<dbReference type="InterPro" id="IPR010432">
    <property type="entry name" value="RDD"/>
</dbReference>
<evidence type="ECO:0000313" key="8">
    <source>
        <dbReference type="Proteomes" id="UP001160625"/>
    </source>
</evidence>
<gene>
    <name evidence="7" type="ORF">QGN17_08450</name>
</gene>
<dbReference type="EMBL" id="JARYGZ010000001">
    <property type="protein sequence ID" value="MDH7638758.1"/>
    <property type="molecule type" value="Genomic_DNA"/>
</dbReference>
<feature type="transmembrane region" description="Helical" evidence="5">
    <location>
        <begin position="70"/>
        <end position="89"/>
    </location>
</feature>
<feature type="domain" description="RDD" evidence="6">
    <location>
        <begin position="28"/>
        <end position="182"/>
    </location>
</feature>
<feature type="transmembrane region" description="Helical" evidence="5">
    <location>
        <begin position="34"/>
        <end position="58"/>
    </location>
</feature>
<keyword evidence="8" id="KW-1185">Reference proteome</keyword>
<dbReference type="Proteomes" id="UP001160625">
    <property type="component" value="Unassembled WGS sequence"/>
</dbReference>
<evidence type="ECO:0000256" key="2">
    <source>
        <dbReference type="ARBA" id="ARBA00022692"/>
    </source>
</evidence>
<evidence type="ECO:0000256" key="3">
    <source>
        <dbReference type="ARBA" id="ARBA00022989"/>
    </source>
</evidence>